<dbReference type="AlphaFoldDB" id="A0A8C1RMJ2"/>
<dbReference type="InterPro" id="IPR015157">
    <property type="entry name" value="TMA7"/>
</dbReference>
<feature type="compositionally biased region" description="Basic and acidic residues" evidence="2">
    <location>
        <begin position="18"/>
        <end position="29"/>
    </location>
</feature>
<evidence type="ECO:0000256" key="2">
    <source>
        <dbReference type="SAM" id="MobiDB-lite"/>
    </source>
</evidence>
<sequence>QNVYAGGKNKPLKAPKKQSKEMDDEKEQKAMNQLKAKTAGKGPLKGGGMKKYGKK</sequence>
<evidence type="ECO:0000313" key="3">
    <source>
        <dbReference type="Ensembl" id="ENSCCRP00010117472.1"/>
    </source>
</evidence>
<reference evidence="3" key="1">
    <citation type="submission" date="2025-08" db="UniProtKB">
        <authorList>
            <consortium name="Ensembl"/>
        </authorList>
    </citation>
    <scope>IDENTIFICATION</scope>
</reference>
<protein>
    <recommendedName>
        <fullName evidence="5">Translation machinery-associated protein 7</fullName>
    </recommendedName>
</protein>
<dbReference type="Ensembl" id="ENSCCRT00010130513.1">
    <property type="protein sequence ID" value="ENSCCRP00010117472.1"/>
    <property type="gene ID" value="ENSCCRG00010051465.1"/>
</dbReference>
<feature type="region of interest" description="Disordered" evidence="2">
    <location>
        <begin position="1"/>
        <end position="55"/>
    </location>
</feature>
<dbReference type="Pfam" id="PF09072">
    <property type="entry name" value="TMA7"/>
    <property type="match status" value="1"/>
</dbReference>
<dbReference type="Proteomes" id="UP000694427">
    <property type="component" value="Unplaced"/>
</dbReference>
<dbReference type="OMA" id="QAKEMDT"/>
<organism evidence="3 4">
    <name type="scientific">Cyprinus carpio</name>
    <name type="common">Common carp</name>
    <dbReference type="NCBI Taxonomy" id="7962"/>
    <lineage>
        <taxon>Eukaryota</taxon>
        <taxon>Metazoa</taxon>
        <taxon>Chordata</taxon>
        <taxon>Craniata</taxon>
        <taxon>Vertebrata</taxon>
        <taxon>Euteleostomi</taxon>
        <taxon>Actinopterygii</taxon>
        <taxon>Neopterygii</taxon>
        <taxon>Teleostei</taxon>
        <taxon>Ostariophysi</taxon>
        <taxon>Cypriniformes</taxon>
        <taxon>Cyprinidae</taxon>
        <taxon>Cyprininae</taxon>
        <taxon>Cyprinus</taxon>
    </lineage>
</organism>
<evidence type="ECO:0000256" key="1">
    <source>
        <dbReference type="ARBA" id="ARBA00006631"/>
    </source>
</evidence>
<dbReference type="PANTHER" id="PTHR28632">
    <property type="entry name" value="TRANSLATION MACHINERY-ASSOCIATED PROTEIN 7"/>
    <property type="match status" value="1"/>
</dbReference>
<keyword evidence="4" id="KW-1185">Reference proteome</keyword>
<feature type="compositionally biased region" description="Gly residues" evidence="2">
    <location>
        <begin position="43"/>
        <end position="55"/>
    </location>
</feature>
<proteinExistence type="inferred from homology"/>
<accession>A0A8C1RMJ2</accession>
<name>A0A8C1RMJ2_CYPCA</name>
<comment type="similarity">
    <text evidence="1">Belongs to the TMA7 family.</text>
</comment>
<evidence type="ECO:0000313" key="4">
    <source>
        <dbReference type="Proteomes" id="UP000694427"/>
    </source>
</evidence>
<evidence type="ECO:0008006" key="5">
    <source>
        <dbReference type="Google" id="ProtNLM"/>
    </source>
</evidence>
<reference evidence="3" key="2">
    <citation type="submission" date="2025-09" db="UniProtKB">
        <authorList>
            <consortium name="Ensembl"/>
        </authorList>
    </citation>
    <scope>IDENTIFICATION</scope>
</reference>